<dbReference type="Proteomes" id="UP000276407">
    <property type="component" value="Chromosome 1"/>
</dbReference>
<dbReference type="Proteomes" id="UP000231919">
    <property type="component" value="Unassembled WGS sequence"/>
</dbReference>
<evidence type="ECO:0000313" key="4">
    <source>
        <dbReference type="EMBL" id="AYV55583.1"/>
    </source>
</evidence>
<dbReference type="SMART" id="SM00116">
    <property type="entry name" value="CBS"/>
    <property type="match status" value="2"/>
</dbReference>
<organism evidence="4 7">
    <name type="scientific">Leptospira kmetyi</name>
    <dbReference type="NCBI Taxonomy" id="408139"/>
    <lineage>
        <taxon>Bacteria</taxon>
        <taxon>Pseudomonadati</taxon>
        <taxon>Spirochaetota</taxon>
        <taxon>Spirochaetia</taxon>
        <taxon>Leptospirales</taxon>
        <taxon>Leptospiraceae</taxon>
        <taxon>Leptospira</taxon>
    </lineage>
</organism>
<feature type="domain" description="CBS" evidence="3">
    <location>
        <begin position="86"/>
        <end position="142"/>
    </location>
</feature>
<dbReference type="RefSeq" id="WP_020986249.1">
    <property type="nucleotide sequence ID" value="NZ_CP033614.1"/>
</dbReference>
<dbReference type="InterPro" id="IPR046342">
    <property type="entry name" value="CBS_dom_sf"/>
</dbReference>
<protein>
    <submittedName>
        <fullName evidence="4">CBS domain-containing protein</fullName>
    </submittedName>
</protein>
<reference evidence="4 7" key="2">
    <citation type="submission" date="2018-11" db="EMBL/GenBank/DDBJ databases">
        <title>Complete genome sequence of Leptospira kmetyi isolate LS 001/16 from soil sample associated with a leptospirosis patient in Kelantan.</title>
        <authorList>
            <person name="Muhammad Yusoff F."/>
            <person name="Muhammad Yusoff S."/>
            <person name="Ahmad M.N."/>
            <person name="Yusof N.Y."/>
            <person name="Aziah I."/>
        </authorList>
    </citation>
    <scope>NUCLEOTIDE SEQUENCE [LARGE SCALE GENOMIC DNA]</scope>
    <source>
        <strain evidence="4 7">LS 001/16</strain>
    </source>
</reference>
<evidence type="ECO:0000313" key="6">
    <source>
        <dbReference type="Proteomes" id="UP000231919"/>
    </source>
</evidence>
<dbReference type="SUPFAM" id="SSF54631">
    <property type="entry name" value="CBS-domain pair"/>
    <property type="match status" value="1"/>
</dbReference>
<dbReference type="OrthoDB" id="9811720at2"/>
<dbReference type="KEGG" id="lkm:EFP84_08725"/>
<dbReference type="PANTHER" id="PTHR43080">
    <property type="entry name" value="CBS DOMAIN-CONTAINING PROTEIN CBSX3, MITOCHONDRIAL"/>
    <property type="match status" value="1"/>
</dbReference>
<dbReference type="EMBL" id="CP033614">
    <property type="protein sequence ID" value="AYV55583.1"/>
    <property type="molecule type" value="Genomic_DNA"/>
</dbReference>
<dbReference type="EMBL" id="NPDP01000023">
    <property type="protein sequence ID" value="PJZ29331.1"/>
    <property type="molecule type" value="Genomic_DNA"/>
</dbReference>
<name>A0A2M9XQ30_9LEPT</name>
<dbReference type="Pfam" id="PF00571">
    <property type="entry name" value="CBS"/>
    <property type="match status" value="2"/>
</dbReference>
<evidence type="ECO:0000256" key="1">
    <source>
        <dbReference type="ARBA" id="ARBA00023122"/>
    </source>
</evidence>
<proteinExistence type="predicted"/>
<evidence type="ECO:0000256" key="2">
    <source>
        <dbReference type="PROSITE-ProRule" id="PRU00703"/>
    </source>
</evidence>
<dbReference type="PANTHER" id="PTHR43080:SF2">
    <property type="entry name" value="CBS DOMAIN-CONTAINING PROTEIN"/>
    <property type="match status" value="1"/>
</dbReference>
<dbReference type="InterPro" id="IPR000644">
    <property type="entry name" value="CBS_dom"/>
</dbReference>
<sequence length="213" mass="24259">MFFWVTRGVSETYIPPVQPEIIRPLHSITPSSSVKKIESEQDLETKNRAKKTGQGIDSEYKNVSSLNRIRSNQGESISSLTAKDLMTSSVVCFEENDSIDRAEEIFVRKRFRHVPVLDTNDALCGILSDRDWMRWKLDHLSENELGKTIGQIMKERVLSVQIHAGIGEISKVLFEERIGCLPVVNETFQVIGILTRSDVLRAILRVNEREFLA</sequence>
<dbReference type="Gene3D" id="3.10.580.10">
    <property type="entry name" value="CBS-domain"/>
    <property type="match status" value="1"/>
</dbReference>
<gene>
    <name evidence="5" type="ORF">CH378_12950</name>
    <name evidence="4" type="ORF">EFP84_08725</name>
</gene>
<dbReference type="AlphaFoldDB" id="A0A2M9XQ30"/>
<dbReference type="InterPro" id="IPR051257">
    <property type="entry name" value="Diverse_CBS-Domain"/>
</dbReference>
<keyword evidence="1 2" id="KW-0129">CBS domain</keyword>
<keyword evidence="6" id="KW-1185">Reference proteome</keyword>
<feature type="domain" description="CBS" evidence="3">
    <location>
        <begin position="153"/>
        <end position="211"/>
    </location>
</feature>
<dbReference type="PROSITE" id="PS51371">
    <property type="entry name" value="CBS"/>
    <property type="match status" value="2"/>
</dbReference>
<evidence type="ECO:0000313" key="5">
    <source>
        <dbReference type="EMBL" id="PJZ29331.1"/>
    </source>
</evidence>
<reference evidence="5 6" key="1">
    <citation type="submission" date="2017-07" db="EMBL/GenBank/DDBJ databases">
        <title>Leptospira spp. isolated from tropical soils.</title>
        <authorList>
            <person name="Thibeaux R."/>
            <person name="Iraola G."/>
            <person name="Ferres I."/>
            <person name="Bierque E."/>
            <person name="Girault D."/>
            <person name="Soupe-Gilbert M.-E."/>
            <person name="Picardeau M."/>
            <person name="Goarant C."/>
        </authorList>
    </citation>
    <scope>NUCLEOTIDE SEQUENCE [LARGE SCALE GENOMIC DNA]</scope>
    <source>
        <strain evidence="5 6">JW2-C-B1</strain>
    </source>
</reference>
<evidence type="ECO:0000259" key="3">
    <source>
        <dbReference type="PROSITE" id="PS51371"/>
    </source>
</evidence>
<evidence type="ECO:0000313" key="7">
    <source>
        <dbReference type="Proteomes" id="UP000276407"/>
    </source>
</evidence>
<accession>A0A2M9XQ30</accession>